<name>A0A392U762_9FABA</name>
<protein>
    <submittedName>
        <fullName evidence="1">Uncharacterized protein</fullName>
    </submittedName>
</protein>
<accession>A0A392U762</accession>
<feature type="non-terminal residue" evidence="1">
    <location>
        <position position="1"/>
    </location>
</feature>
<proteinExistence type="predicted"/>
<organism evidence="1 2">
    <name type="scientific">Trifolium medium</name>
    <dbReference type="NCBI Taxonomy" id="97028"/>
    <lineage>
        <taxon>Eukaryota</taxon>
        <taxon>Viridiplantae</taxon>
        <taxon>Streptophyta</taxon>
        <taxon>Embryophyta</taxon>
        <taxon>Tracheophyta</taxon>
        <taxon>Spermatophyta</taxon>
        <taxon>Magnoliopsida</taxon>
        <taxon>eudicotyledons</taxon>
        <taxon>Gunneridae</taxon>
        <taxon>Pentapetalae</taxon>
        <taxon>rosids</taxon>
        <taxon>fabids</taxon>
        <taxon>Fabales</taxon>
        <taxon>Fabaceae</taxon>
        <taxon>Papilionoideae</taxon>
        <taxon>50 kb inversion clade</taxon>
        <taxon>NPAAA clade</taxon>
        <taxon>Hologalegina</taxon>
        <taxon>IRL clade</taxon>
        <taxon>Trifolieae</taxon>
        <taxon>Trifolium</taxon>
    </lineage>
</organism>
<evidence type="ECO:0000313" key="1">
    <source>
        <dbReference type="EMBL" id="MCI68246.1"/>
    </source>
</evidence>
<dbReference type="AlphaFoldDB" id="A0A392U762"/>
<keyword evidence="2" id="KW-1185">Reference proteome</keyword>
<dbReference type="EMBL" id="LXQA010733195">
    <property type="protein sequence ID" value="MCI68246.1"/>
    <property type="molecule type" value="Genomic_DNA"/>
</dbReference>
<dbReference type="Proteomes" id="UP000265520">
    <property type="component" value="Unassembled WGS sequence"/>
</dbReference>
<sequence>PHPVVDNHYTASCCRPSSYSTTADVLHGEPTDPVNFFSDRSSNCFSSSYIPGTYITNI</sequence>
<reference evidence="1 2" key="1">
    <citation type="journal article" date="2018" name="Front. Plant Sci.">
        <title>Red Clover (Trifolium pratense) and Zigzag Clover (T. medium) - A Picture of Genomic Similarities and Differences.</title>
        <authorList>
            <person name="Dluhosova J."/>
            <person name="Istvanek J."/>
            <person name="Nedelnik J."/>
            <person name="Repkova J."/>
        </authorList>
    </citation>
    <scope>NUCLEOTIDE SEQUENCE [LARGE SCALE GENOMIC DNA]</scope>
    <source>
        <strain evidence="2">cv. 10/8</strain>
        <tissue evidence="1">Leaf</tissue>
    </source>
</reference>
<evidence type="ECO:0000313" key="2">
    <source>
        <dbReference type="Proteomes" id="UP000265520"/>
    </source>
</evidence>
<comment type="caution">
    <text evidence="1">The sequence shown here is derived from an EMBL/GenBank/DDBJ whole genome shotgun (WGS) entry which is preliminary data.</text>
</comment>